<dbReference type="AlphaFoldDB" id="A0A5R9KPL2"/>
<comment type="caution">
    <text evidence="3">The sequence shown here is derived from an EMBL/GenBank/DDBJ whole genome shotgun (WGS) entry which is preliminary data.</text>
</comment>
<gene>
    <name evidence="3" type="ORF">FEN17_26060</name>
</gene>
<name>A0A5R9KPL2_9BACT</name>
<feature type="domain" description="FIST" evidence="1">
    <location>
        <begin position="20"/>
        <end position="215"/>
    </location>
</feature>
<protein>
    <recommendedName>
        <fullName evidence="5">Histidine kinase</fullName>
    </recommendedName>
</protein>
<dbReference type="Pfam" id="PF10442">
    <property type="entry name" value="FIST_C"/>
    <property type="match status" value="1"/>
</dbReference>
<proteinExistence type="predicted"/>
<keyword evidence="4" id="KW-1185">Reference proteome</keyword>
<dbReference type="OrthoDB" id="9770435at2"/>
<dbReference type="Pfam" id="PF08495">
    <property type="entry name" value="FIST"/>
    <property type="match status" value="1"/>
</dbReference>
<organism evidence="3 4">
    <name type="scientific">Dyadobacter luticola</name>
    <dbReference type="NCBI Taxonomy" id="1979387"/>
    <lineage>
        <taxon>Bacteria</taxon>
        <taxon>Pseudomonadati</taxon>
        <taxon>Bacteroidota</taxon>
        <taxon>Cytophagia</taxon>
        <taxon>Cytophagales</taxon>
        <taxon>Spirosomataceae</taxon>
        <taxon>Dyadobacter</taxon>
    </lineage>
</organism>
<dbReference type="InterPro" id="IPR019494">
    <property type="entry name" value="FIST_C"/>
</dbReference>
<dbReference type="PANTHER" id="PTHR40252:SF2">
    <property type="entry name" value="BLR0328 PROTEIN"/>
    <property type="match status" value="1"/>
</dbReference>
<dbReference type="InterPro" id="IPR013702">
    <property type="entry name" value="FIST_domain_N"/>
</dbReference>
<evidence type="ECO:0000313" key="3">
    <source>
        <dbReference type="EMBL" id="TLU98241.1"/>
    </source>
</evidence>
<evidence type="ECO:0000313" key="4">
    <source>
        <dbReference type="Proteomes" id="UP000306402"/>
    </source>
</evidence>
<dbReference type="EMBL" id="VCEJ01000008">
    <property type="protein sequence ID" value="TLU98241.1"/>
    <property type="molecule type" value="Genomic_DNA"/>
</dbReference>
<dbReference type="RefSeq" id="WP_138368339.1">
    <property type="nucleotide sequence ID" value="NZ_VCEJ01000008.1"/>
</dbReference>
<sequence length="374" mass="40789">MQIEQFVYTDTSSPVSFTFSPQLLFIFGNRELLEKNNLVGQLAEKYPEAIFSGCSTAGEIANVSVKDHTIIITGILFENTVVESAKIALDEISFNSAEAGKQLVAKLSKEDLRHIFVVSDGLKVNGTDLVKGMTEALGPDVTLTGGLAGDGSQFSRTVIIEPDGKVATESVAAIGFYGHNLSIGFGSRGGWDSFGLDRKVTRSKENILFEIDEEPALDLYKSFLRDKAKDLPASGLLFPLSMRDNEDRAPVVRTILGINEEEKSLTFAGDIPQGSFVRLMKANNDRLITGAEEAAHAASEGLKNSPEFALLVSCVGRKLVLKQMVEEEVECVSEVLDEPVIAGFYSYGELAPFNRNSLCELHNQTMTITTFREN</sequence>
<dbReference type="SMART" id="SM01204">
    <property type="entry name" value="FIST_C"/>
    <property type="match status" value="1"/>
</dbReference>
<feature type="domain" description="FIST C-domain" evidence="2">
    <location>
        <begin position="216"/>
        <end position="353"/>
    </location>
</feature>
<evidence type="ECO:0000259" key="1">
    <source>
        <dbReference type="SMART" id="SM00897"/>
    </source>
</evidence>
<dbReference type="Proteomes" id="UP000306402">
    <property type="component" value="Unassembled WGS sequence"/>
</dbReference>
<dbReference type="PANTHER" id="PTHR40252">
    <property type="entry name" value="BLR0328 PROTEIN"/>
    <property type="match status" value="1"/>
</dbReference>
<accession>A0A5R9KPL2</accession>
<evidence type="ECO:0008006" key="5">
    <source>
        <dbReference type="Google" id="ProtNLM"/>
    </source>
</evidence>
<dbReference type="SMART" id="SM00897">
    <property type="entry name" value="FIST"/>
    <property type="match status" value="1"/>
</dbReference>
<evidence type="ECO:0000259" key="2">
    <source>
        <dbReference type="SMART" id="SM01204"/>
    </source>
</evidence>
<reference evidence="3 4" key="1">
    <citation type="submission" date="2019-05" db="EMBL/GenBank/DDBJ databases">
        <authorList>
            <person name="Qu J.-H."/>
        </authorList>
    </citation>
    <scope>NUCLEOTIDE SEQUENCE [LARGE SCALE GENOMIC DNA]</scope>
    <source>
        <strain evidence="3 4">T17</strain>
    </source>
</reference>